<protein>
    <submittedName>
        <fullName evidence="9">Molybdopterin-guanine dinucleotide biosynthesis protein A</fullName>
    </submittedName>
</protein>
<dbReference type="PANTHER" id="PTHR19136:SF81">
    <property type="entry name" value="MOLYBDENUM COFACTOR GUANYLYLTRANSFERASE"/>
    <property type="match status" value="1"/>
</dbReference>
<evidence type="ECO:0000256" key="6">
    <source>
        <dbReference type="ARBA" id="ARBA00023134"/>
    </source>
</evidence>
<dbReference type="InterPro" id="IPR013482">
    <property type="entry name" value="Molybde_CF_guanTrfase"/>
</dbReference>
<dbReference type="InterPro" id="IPR025877">
    <property type="entry name" value="MobA-like_NTP_Trfase"/>
</dbReference>
<comment type="caution">
    <text evidence="9">The sequence shown here is derived from an EMBL/GenBank/DDBJ whole genome shotgun (WGS) entry which is preliminary data.</text>
</comment>
<evidence type="ECO:0000256" key="7">
    <source>
        <dbReference type="ARBA" id="ARBA00023150"/>
    </source>
</evidence>
<evidence type="ECO:0000256" key="1">
    <source>
        <dbReference type="ARBA" id="ARBA00022490"/>
    </source>
</evidence>
<evidence type="ECO:0000256" key="5">
    <source>
        <dbReference type="ARBA" id="ARBA00022842"/>
    </source>
</evidence>
<gene>
    <name evidence="9" type="ORF">HDF16_003598</name>
</gene>
<dbReference type="Gene3D" id="3.90.550.10">
    <property type="entry name" value="Spore Coat Polysaccharide Biosynthesis Protein SpsA, Chain A"/>
    <property type="match status" value="1"/>
</dbReference>
<accession>A0A7W7ZF83</accession>
<dbReference type="GO" id="GO:0046872">
    <property type="term" value="F:metal ion binding"/>
    <property type="evidence" value="ECO:0007669"/>
    <property type="project" value="UniProtKB-KW"/>
</dbReference>
<evidence type="ECO:0000256" key="4">
    <source>
        <dbReference type="ARBA" id="ARBA00022741"/>
    </source>
</evidence>
<feature type="domain" description="MobA-like NTP transferase" evidence="8">
    <location>
        <begin position="1"/>
        <end position="145"/>
    </location>
</feature>
<sequence>MLELEGKTLLARAVDTLRSARGLQSEDGRVEVTICGERDALEGADRAILDRYPSCGPLGGIEAALNDLATRDDADWAFFIPVDMPLLSEALIEQLLAAWVIEFSKSESLGACLVEVEGRPQPLVSLIHRSALELVREALLAGRYKVVSVLQSIGACCALFDQELLSQDQATVSSSTPIRVVNSLGFQWASLIRIHLGVASEDAVQNECSFRECREQFINVNTEADLIKVATLLRHKGSNNQPEPLAR</sequence>
<keyword evidence="6" id="KW-0342">GTP-binding</keyword>
<dbReference type="Proteomes" id="UP000540989">
    <property type="component" value="Unassembled WGS sequence"/>
</dbReference>
<dbReference type="CDD" id="cd02503">
    <property type="entry name" value="MobA"/>
    <property type="match status" value="1"/>
</dbReference>
<evidence type="ECO:0000313" key="9">
    <source>
        <dbReference type="EMBL" id="MBB5058875.1"/>
    </source>
</evidence>
<evidence type="ECO:0000256" key="2">
    <source>
        <dbReference type="ARBA" id="ARBA00022679"/>
    </source>
</evidence>
<keyword evidence="4" id="KW-0547">Nucleotide-binding</keyword>
<evidence type="ECO:0000256" key="3">
    <source>
        <dbReference type="ARBA" id="ARBA00022723"/>
    </source>
</evidence>
<keyword evidence="10" id="KW-1185">Reference proteome</keyword>
<organism evidence="9 10">
    <name type="scientific">Granulicella aggregans</name>
    <dbReference type="NCBI Taxonomy" id="474949"/>
    <lineage>
        <taxon>Bacteria</taxon>
        <taxon>Pseudomonadati</taxon>
        <taxon>Acidobacteriota</taxon>
        <taxon>Terriglobia</taxon>
        <taxon>Terriglobales</taxon>
        <taxon>Acidobacteriaceae</taxon>
        <taxon>Granulicella</taxon>
    </lineage>
</organism>
<keyword evidence="5" id="KW-0460">Magnesium</keyword>
<dbReference type="GO" id="GO:0006777">
    <property type="term" value="P:Mo-molybdopterin cofactor biosynthetic process"/>
    <property type="evidence" value="ECO:0007669"/>
    <property type="project" value="UniProtKB-KW"/>
</dbReference>
<keyword evidence="7" id="KW-0501">Molybdenum cofactor biosynthesis</keyword>
<keyword evidence="1" id="KW-0963">Cytoplasm</keyword>
<dbReference type="Pfam" id="PF12804">
    <property type="entry name" value="NTP_transf_3"/>
    <property type="match status" value="1"/>
</dbReference>
<dbReference type="SUPFAM" id="SSF53448">
    <property type="entry name" value="Nucleotide-diphospho-sugar transferases"/>
    <property type="match status" value="1"/>
</dbReference>
<proteinExistence type="predicted"/>
<dbReference type="InterPro" id="IPR029044">
    <property type="entry name" value="Nucleotide-diphossugar_trans"/>
</dbReference>
<keyword evidence="3" id="KW-0479">Metal-binding</keyword>
<dbReference type="AlphaFoldDB" id="A0A7W7ZF83"/>
<dbReference type="GO" id="GO:0016779">
    <property type="term" value="F:nucleotidyltransferase activity"/>
    <property type="evidence" value="ECO:0007669"/>
    <property type="project" value="UniProtKB-ARBA"/>
</dbReference>
<dbReference type="GO" id="GO:0005525">
    <property type="term" value="F:GTP binding"/>
    <property type="evidence" value="ECO:0007669"/>
    <property type="project" value="UniProtKB-KW"/>
</dbReference>
<dbReference type="PANTHER" id="PTHR19136">
    <property type="entry name" value="MOLYBDENUM COFACTOR GUANYLYLTRANSFERASE"/>
    <property type="match status" value="1"/>
</dbReference>
<dbReference type="EMBL" id="JACHIP010000005">
    <property type="protein sequence ID" value="MBB5058875.1"/>
    <property type="molecule type" value="Genomic_DNA"/>
</dbReference>
<name>A0A7W7ZF83_9BACT</name>
<evidence type="ECO:0000313" key="10">
    <source>
        <dbReference type="Proteomes" id="UP000540989"/>
    </source>
</evidence>
<reference evidence="9 10" key="1">
    <citation type="submission" date="2020-08" db="EMBL/GenBank/DDBJ databases">
        <title>Genomic Encyclopedia of Type Strains, Phase IV (KMG-V): Genome sequencing to study the core and pangenomes of soil and plant-associated prokaryotes.</title>
        <authorList>
            <person name="Whitman W."/>
        </authorList>
    </citation>
    <scope>NUCLEOTIDE SEQUENCE [LARGE SCALE GENOMIC DNA]</scope>
    <source>
        <strain evidence="9 10">M8UP14</strain>
    </source>
</reference>
<evidence type="ECO:0000259" key="8">
    <source>
        <dbReference type="Pfam" id="PF12804"/>
    </source>
</evidence>
<keyword evidence="2" id="KW-0808">Transferase</keyword>